<gene>
    <name evidence="1" type="ORF">SAMN05660923_01591</name>
</gene>
<dbReference type="EMBL" id="FNNG01000006">
    <property type="protein sequence ID" value="SDX03097.1"/>
    <property type="molecule type" value="Genomic_DNA"/>
</dbReference>
<name>A0A1H2YD59_9FIRM</name>
<evidence type="ECO:0000313" key="2">
    <source>
        <dbReference type="Proteomes" id="UP000198828"/>
    </source>
</evidence>
<reference evidence="1 2" key="1">
    <citation type="submission" date="2016-10" db="EMBL/GenBank/DDBJ databases">
        <authorList>
            <person name="de Groot N.N."/>
        </authorList>
    </citation>
    <scope>NUCLEOTIDE SEQUENCE [LARGE SCALE GENOMIC DNA]</scope>
    <source>
        <strain evidence="1 2">DSM 23310</strain>
    </source>
</reference>
<organism evidence="1 2">
    <name type="scientific">Tepidimicrobium xylanilyticum</name>
    <dbReference type="NCBI Taxonomy" id="1123352"/>
    <lineage>
        <taxon>Bacteria</taxon>
        <taxon>Bacillati</taxon>
        <taxon>Bacillota</taxon>
        <taxon>Tissierellia</taxon>
        <taxon>Tissierellales</taxon>
        <taxon>Tepidimicrobiaceae</taxon>
        <taxon>Tepidimicrobium</taxon>
    </lineage>
</organism>
<evidence type="ECO:0000313" key="1">
    <source>
        <dbReference type="EMBL" id="SDX03097.1"/>
    </source>
</evidence>
<proteinExistence type="predicted"/>
<dbReference type="Proteomes" id="UP000198828">
    <property type="component" value="Unassembled WGS sequence"/>
</dbReference>
<sequence>MAITLNILGILFILASLMVINRTDKGEKEIYESIVSMHRDVKYYHGIMEDILTSFDELIEESLAKLDKLQSIDYQQLGRIKSNEVCDIQLEEKMARTNDGVKIPDKNEISFRELRKKIHQLNREGLSKEEIAKTLNKSVREIEVILKIWSDI</sequence>
<accession>A0A1H2YD59</accession>
<protein>
    <submittedName>
        <fullName evidence="1">Uncharacterized protein</fullName>
    </submittedName>
</protein>
<dbReference type="AlphaFoldDB" id="A0A1H2YD59"/>
<dbReference type="OrthoDB" id="1755582at2"/>
<dbReference type="RefSeq" id="WP_093752545.1">
    <property type="nucleotide sequence ID" value="NZ_BSYN01000006.1"/>
</dbReference>
<keyword evidence="2" id="KW-1185">Reference proteome</keyword>